<gene>
    <name evidence="2" type="ORF">D7321_04400</name>
</gene>
<evidence type="ECO:0000313" key="2">
    <source>
        <dbReference type="EMBL" id="AZZ67384.1"/>
    </source>
</evidence>
<organism evidence="2 3">
    <name type="scientific">Lactobacillus johnsonii</name>
    <dbReference type="NCBI Taxonomy" id="33959"/>
    <lineage>
        <taxon>Bacteria</taxon>
        <taxon>Bacillati</taxon>
        <taxon>Bacillota</taxon>
        <taxon>Bacilli</taxon>
        <taxon>Lactobacillales</taxon>
        <taxon>Lactobacillaceae</taxon>
        <taxon>Lactobacillus</taxon>
    </lineage>
</organism>
<dbReference type="RefSeq" id="WP_127835693.1">
    <property type="nucleotide sequence ID" value="NZ_CP032680.1"/>
</dbReference>
<keyword evidence="1" id="KW-0812">Transmembrane</keyword>
<feature type="transmembrane region" description="Helical" evidence="1">
    <location>
        <begin position="98"/>
        <end position="121"/>
    </location>
</feature>
<feature type="transmembrane region" description="Helical" evidence="1">
    <location>
        <begin position="346"/>
        <end position="366"/>
    </location>
</feature>
<evidence type="ECO:0000256" key="1">
    <source>
        <dbReference type="SAM" id="Phobius"/>
    </source>
</evidence>
<evidence type="ECO:0000313" key="3">
    <source>
        <dbReference type="Proteomes" id="UP000283758"/>
    </source>
</evidence>
<protein>
    <submittedName>
        <fullName evidence="2">Cell division protein</fullName>
    </submittedName>
</protein>
<feature type="transmembrane region" description="Helical" evidence="1">
    <location>
        <begin position="529"/>
        <end position="551"/>
    </location>
</feature>
<keyword evidence="1" id="KW-1133">Transmembrane helix</keyword>
<dbReference type="AlphaFoldDB" id="A0A9W3Z0M7"/>
<feature type="transmembrane region" description="Helical" evidence="1">
    <location>
        <begin position="202"/>
        <end position="218"/>
    </location>
</feature>
<keyword evidence="1" id="KW-0472">Membrane</keyword>
<sequence>MNKYKEKLIEYGLPLILSILLATILQIPQLFNHVALTGSDTIFHFSRFYDTAQQIKNHNFSYFQMNYGMGETGRIVNAIYGPFFAYLMGSLLLSAGSWFNYQIILVYLIFIVAGFGMYILARKVKLSRTVALIVSTLFLLCGYISYWIPSNSFNAWGAALMPYVLIQGINLFNDDRKHFNWISLAITMAIVAQVHLLSTLQAILALIPLFVYGLVTTKNKKRMWVDTLKAVVLCLILTANVWGAFLVLYPKNTMSAPLDFSPALTVLHLKSNGTITMWTEIQEAVLLLFGLQTVYVAFNYRVSKLNTFLTIEGLAFLFISSDLFPWRVVEKYFPSFSNYFQFPNRFTAVADPLLFLSMGLTVVNLINRYDFQFKVFVECLLIFVCLFSLRADLRGNIIKFNKVKTNVERVNQFRYHDLSKFIDSNPPGNPDYLPLKKQMNSWKVSGLVSGTLIFNNGEGFEKEAASNGKLKISWTSDGKDSTLPIVFYRQSVLVVNGRKVSPKCNEIGMPIVQAQKGKNTAILSFKTPMWFTILLYISILSWALLIIYGVFRWVKIIKK</sequence>
<name>A0A9W3Z0M7_LACJH</name>
<dbReference type="EMBL" id="CP032680">
    <property type="protein sequence ID" value="AZZ67384.1"/>
    <property type="molecule type" value="Genomic_DNA"/>
</dbReference>
<feature type="transmembrane region" description="Helical" evidence="1">
    <location>
        <begin position="230"/>
        <end position="249"/>
    </location>
</feature>
<feature type="transmembrane region" description="Helical" evidence="1">
    <location>
        <begin position="12"/>
        <end position="31"/>
    </location>
</feature>
<feature type="transmembrane region" description="Helical" evidence="1">
    <location>
        <begin position="154"/>
        <end position="172"/>
    </location>
</feature>
<reference evidence="2 3" key="1">
    <citation type="submission" date="2018-10" db="EMBL/GenBank/DDBJ databases">
        <title>Complete genome sequencing of Lactobacillus johnsonii ZLJ010.</title>
        <authorList>
            <person name="Zhang W."/>
            <person name="Ji H."/>
            <person name="Wang J."/>
            <person name="Zhang D."/>
            <person name="Liu H."/>
            <person name="Wang S."/>
            <person name="Wang Y."/>
        </authorList>
    </citation>
    <scope>NUCLEOTIDE SEQUENCE [LARGE SCALE GENOMIC DNA]</scope>
    <source>
        <strain evidence="2 3">ZLJ010</strain>
    </source>
</reference>
<feature type="transmembrane region" description="Helical" evidence="1">
    <location>
        <begin position="130"/>
        <end position="148"/>
    </location>
</feature>
<keyword evidence="2" id="KW-0131">Cell cycle</keyword>
<proteinExistence type="predicted"/>
<feature type="transmembrane region" description="Helical" evidence="1">
    <location>
        <begin position="179"/>
        <end position="196"/>
    </location>
</feature>
<keyword evidence="2" id="KW-0132">Cell division</keyword>
<feature type="transmembrane region" description="Helical" evidence="1">
    <location>
        <begin position="281"/>
        <end position="298"/>
    </location>
</feature>
<dbReference type="Proteomes" id="UP000283758">
    <property type="component" value="Chromosome"/>
</dbReference>
<feature type="transmembrane region" description="Helical" evidence="1">
    <location>
        <begin position="373"/>
        <end position="391"/>
    </location>
</feature>
<dbReference type="GO" id="GO:0051301">
    <property type="term" value="P:cell division"/>
    <property type="evidence" value="ECO:0007669"/>
    <property type="project" value="UniProtKB-KW"/>
</dbReference>
<feature type="transmembrane region" description="Helical" evidence="1">
    <location>
        <begin position="305"/>
        <end position="326"/>
    </location>
</feature>
<accession>A0A9W3Z0M7</accession>